<organism evidence="1">
    <name type="scientific">marine metagenome</name>
    <dbReference type="NCBI Taxonomy" id="408172"/>
    <lineage>
        <taxon>unclassified sequences</taxon>
        <taxon>metagenomes</taxon>
        <taxon>ecological metagenomes</taxon>
    </lineage>
</organism>
<gene>
    <name evidence="1" type="ORF">METZ01_LOCUS33494</name>
</gene>
<accession>A0A381QNK7</accession>
<dbReference type="Gene3D" id="1.10.1370.30">
    <property type="match status" value="1"/>
</dbReference>
<dbReference type="PANTHER" id="PTHR34217">
    <property type="entry name" value="METAL-DEPENDENT CARBOXYPEPTIDASE"/>
    <property type="match status" value="1"/>
</dbReference>
<dbReference type="SUPFAM" id="SSF55486">
    <property type="entry name" value="Metalloproteases ('zincins'), catalytic domain"/>
    <property type="match status" value="1"/>
</dbReference>
<dbReference type="PANTHER" id="PTHR34217:SF1">
    <property type="entry name" value="CARBOXYPEPTIDASE 1"/>
    <property type="match status" value="1"/>
</dbReference>
<protein>
    <recommendedName>
        <fullName evidence="2">Carboxypeptidase Taq</fullName>
    </recommendedName>
</protein>
<dbReference type="PROSITE" id="PS52034">
    <property type="entry name" value="PEPTIDASE_M32"/>
    <property type="match status" value="1"/>
</dbReference>
<dbReference type="CDD" id="cd06460">
    <property type="entry name" value="M32_Taq"/>
    <property type="match status" value="1"/>
</dbReference>
<sequence>MPPGSIEARAEQLTTLARLSHEKFTGEAIGRLLEAAARELGDAPFDAQHPDFGGDDPSLVRVATRDWKRATKIPADLVARLAHASSMGQQAWQQAREASDFSVFESHLQAIVELACEKAEALGYKDRIYDPLLAEFEPGISTVEIESLFATLQKRLLPIVQELTEETFPGGIIDQDCESPPAAQSKIALPPLDQSFDAAAQWDFGVAVMEDFGFDFEHGRQDRSAHPFTTAFSVADVRLTTRIHEDFLPAGLFGTLHECGHGLYEQGFAPELARTPLADGASLGLHESQSRLWEILIGRSRPFWTHYFPKLRESFPETLDGIDLDSFYRAINAVRPTLIRVESDEVTYNLHIMLRFEIENALLEGRVAVEDLPDVWNDGMERYLGIVPNSDANGVLQDIHWSMGAIGYFPTYTLGNLISSQLFTRLREDIPDLDEQTAGGRFGHLLTWLRGNIHRHGRKFTASELLDHLDCGPLSTEPWLEHIRTKYSELSGKNL</sequence>
<evidence type="ECO:0008006" key="2">
    <source>
        <dbReference type="Google" id="ProtNLM"/>
    </source>
</evidence>
<dbReference type="InterPro" id="IPR001333">
    <property type="entry name" value="Peptidase_M32_Taq"/>
</dbReference>
<dbReference type="GO" id="GO:0004181">
    <property type="term" value="F:metallocarboxypeptidase activity"/>
    <property type="evidence" value="ECO:0007669"/>
    <property type="project" value="InterPro"/>
</dbReference>
<dbReference type="PRINTS" id="PR00998">
    <property type="entry name" value="CRBOXYPTASET"/>
</dbReference>
<dbReference type="EMBL" id="UINC01001436">
    <property type="protein sequence ID" value="SUZ80640.1"/>
    <property type="molecule type" value="Genomic_DNA"/>
</dbReference>
<dbReference type="Pfam" id="PF02074">
    <property type="entry name" value="Peptidase_M32"/>
    <property type="match status" value="1"/>
</dbReference>
<reference evidence="1" key="1">
    <citation type="submission" date="2018-05" db="EMBL/GenBank/DDBJ databases">
        <authorList>
            <person name="Lanie J.A."/>
            <person name="Ng W.-L."/>
            <person name="Kazmierczak K.M."/>
            <person name="Andrzejewski T.M."/>
            <person name="Davidsen T.M."/>
            <person name="Wayne K.J."/>
            <person name="Tettelin H."/>
            <person name="Glass J.I."/>
            <person name="Rusch D."/>
            <person name="Podicherti R."/>
            <person name="Tsui H.-C.T."/>
            <person name="Winkler M.E."/>
        </authorList>
    </citation>
    <scope>NUCLEOTIDE SEQUENCE</scope>
</reference>
<evidence type="ECO:0000313" key="1">
    <source>
        <dbReference type="EMBL" id="SUZ80640.1"/>
    </source>
</evidence>
<dbReference type="PIRSF" id="PIRSF006615">
    <property type="entry name" value="Zn_crbxpep_Taq"/>
    <property type="match status" value="1"/>
</dbReference>
<name>A0A381QNK7_9ZZZZ</name>
<dbReference type="GO" id="GO:0006508">
    <property type="term" value="P:proteolysis"/>
    <property type="evidence" value="ECO:0007669"/>
    <property type="project" value="InterPro"/>
</dbReference>
<dbReference type="AlphaFoldDB" id="A0A381QNK7"/>
<proteinExistence type="predicted"/>